<keyword evidence="2" id="KW-1185">Reference proteome</keyword>
<name>A0A8T0E4A8_ARGBR</name>
<comment type="caution">
    <text evidence="1">The sequence shown here is derived from an EMBL/GenBank/DDBJ whole genome shotgun (WGS) entry which is preliminary data.</text>
</comment>
<protein>
    <submittedName>
        <fullName evidence="1">Uncharacterized protein</fullName>
    </submittedName>
</protein>
<evidence type="ECO:0000313" key="2">
    <source>
        <dbReference type="Proteomes" id="UP000807504"/>
    </source>
</evidence>
<organism evidence="1 2">
    <name type="scientific">Argiope bruennichi</name>
    <name type="common">Wasp spider</name>
    <name type="synonym">Aranea bruennichi</name>
    <dbReference type="NCBI Taxonomy" id="94029"/>
    <lineage>
        <taxon>Eukaryota</taxon>
        <taxon>Metazoa</taxon>
        <taxon>Ecdysozoa</taxon>
        <taxon>Arthropoda</taxon>
        <taxon>Chelicerata</taxon>
        <taxon>Arachnida</taxon>
        <taxon>Araneae</taxon>
        <taxon>Araneomorphae</taxon>
        <taxon>Entelegynae</taxon>
        <taxon>Araneoidea</taxon>
        <taxon>Araneidae</taxon>
        <taxon>Argiope</taxon>
    </lineage>
</organism>
<reference evidence="1" key="2">
    <citation type="submission" date="2020-06" db="EMBL/GenBank/DDBJ databases">
        <authorList>
            <person name="Sheffer M."/>
        </authorList>
    </citation>
    <scope>NUCLEOTIDE SEQUENCE</scope>
</reference>
<sequence length="113" mass="13260">MYDKSGNFLLTTFSQQNSPHVKRLAVKARVIHNLRVEQFETSPPTWRHNRTRMADAKQLVNLDHDYPRQEFFLLKFHIRTQKNKANSFHNFPAAAPSTKGLSHWQLQMTSLIT</sequence>
<dbReference type="EMBL" id="JABXBU010002231">
    <property type="protein sequence ID" value="KAF8765077.1"/>
    <property type="molecule type" value="Genomic_DNA"/>
</dbReference>
<proteinExistence type="predicted"/>
<evidence type="ECO:0000313" key="1">
    <source>
        <dbReference type="EMBL" id="KAF8765077.1"/>
    </source>
</evidence>
<gene>
    <name evidence="1" type="ORF">HNY73_023076</name>
</gene>
<accession>A0A8T0E4A8</accession>
<dbReference type="AlphaFoldDB" id="A0A8T0E4A8"/>
<reference evidence="1" key="1">
    <citation type="journal article" date="2020" name="bioRxiv">
        <title>Chromosome-level reference genome of the European wasp spider Argiope bruennichi: a resource for studies on range expansion and evolutionary adaptation.</title>
        <authorList>
            <person name="Sheffer M.M."/>
            <person name="Hoppe A."/>
            <person name="Krehenwinkel H."/>
            <person name="Uhl G."/>
            <person name="Kuss A.W."/>
            <person name="Jensen L."/>
            <person name="Jensen C."/>
            <person name="Gillespie R.G."/>
            <person name="Hoff K.J."/>
            <person name="Prost S."/>
        </authorList>
    </citation>
    <scope>NUCLEOTIDE SEQUENCE</scope>
</reference>
<dbReference type="Proteomes" id="UP000807504">
    <property type="component" value="Unassembled WGS sequence"/>
</dbReference>